<dbReference type="EMBL" id="MZNU01000254">
    <property type="protein sequence ID" value="OWP01928.1"/>
    <property type="molecule type" value="Genomic_DNA"/>
</dbReference>
<comment type="caution">
    <text evidence="2">The sequence shown here is derived from an EMBL/GenBank/DDBJ whole genome shotgun (WGS) entry which is preliminary data.</text>
</comment>
<name>A0A218Z1V8_9HELO</name>
<dbReference type="PANTHER" id="PTHR42090:SF1">
    <property type="match status" value="1"/>
</dbReference>
<keyword evidence="3" id="KW-1185">Reference proteome</keyword>
<sequence length="135" mass="14474">MPPNSILRAAARQCARHQRLTSKPVPATSRMFSPSAIRGYPRKDSQDKESINTEATEYSKSGTDDAAARQEEAAYDPSTTDPQEERKIAGEGNEAYVSPANPDVSKQTGQQEGGAEKGVKKEQSGAGRPKKAGKP</sequence>
<feature type="compositionally biased region" description="Polar residues" evidence="1">
    <location>
        <begin position="52"/>
        <end position="61"/>
    </location>
</feature>
<organism evidence="2 3">
    <name type="scientific">Diplocarpon coronariae</name>
    <dbReference type="NCBI Taxonomy" id="2795749"/>
    <lineage>
        <taxon>Eukaryota</taxon>
        <taxon>Fungi</taxon>
        <taxon>Dikarya</taxon>
        <taxon>Ascomycota</taxon>
        <taxon>Pezizomycotina</taxon>
        <taxon>Leotiomycetes</taxon>
        <taxon>Helotiales</taxon>
        <taxon>Drepanopezizaceae</taxon>
        <taxon>Diplocarpon</taxon>
    </lineage>
</organism>
<dbReference type="AlphaFoldDB" id="A0A218Z1V8"/>
<feature type="compositionally biased region" description="Basic and acidic residues" evidence="1">
    <location>
        <begin position="114"/>
        <end position="123"/>
    </location>
</feature>
<dbReference type="PANTHER" id="PTHR42090">
    <property type="match status" value="1"/>
</dbReference>
<dbReference type="InParanoid" id="A0A218Z1V8"/>
<reference evidence="2 3" key="1">
    <citation type="submission" date="2017-04" db="EMBL/GenBank/DDBJ databases">
        <title>Draft genome sequence of Marssonina coronaria NL1: causal agent of apple blotch.</title>
        <authorList>
            <person name="Cheng Q."/>
        </authorList>
    </citation>
    <scope>NUCLEOTIDE SEQUENCE [LARGE SCALE GENOMIC DNA]</scope>
    <source>
        <strain evidence="2 3">NL1</strain>
    </source>
</reference>
<feature type="compositionally biased region" description="Basic and acidic residues" evidence="1">
    <location>
        <begin position="41"/>
        <end position="51"/>
    </location>
</feature>
<dbReference type="Proteomes" id="UP000242519">
    <property type="component" value="Unassembled WGS sequence"/>
</dbReference>
<accession>A0A218Z1V8</accession>
<feature type="compositionally biased region" description="Basic and acidic residues" evidence="1">
    <location>
        <begin position="62"/>
        <end position="72"/>
    </location>
</feature>
<evidence type="ECO:0000313" key="3">
    <source>
        <dbReference type="Proteomes" id="UP000242519"/>
    </source>
</evidence>
<dbReference type="OrthoDB" id="4220319at2759"/>
<proteinExistence type="predicted"/>
<gene>
    <name evidence="2" type="ORF">B2J93_5379</name>
</gene>
<evidence type="ECO:0000256" key="1">
    <source>
        <dbReference type="SAM" id="MobiDB-lite"/>
    </source>
</evidence>
<feature type="region of interest" description="Disordered" evidence="1">
    <location>
        <begin position="1"/>
        <end position="135"/>
    </location>
</feature>
<protein>
    <submittedName>
        <fullName evidence="2">Uncharacterized protein</fullName>
    </submittedName>
</protein>
<evidence type="ECO:0000313" key="2">
    <source>
        <dbReference type="EMBL" id="OWP01928.1"/>
    </source>
</evidence>
<dbReference type="STRING" id="503106.A0A218Z1V8"/>